<organism evidence="1 2">
    <name type="scientific">Nostoc sphaeroides CCNUC1</name>
    <dbReference type="NCBI Taxonomy" id="2653204"/>
    <lineage>
        <taxon>Bacteria</taxon>
        <taxon>Bacillati</taxon>
        <taxon>Cyanobacteriota</taxon>
        <taxon>Cyanophyceae</taxon>
        <taxon>Nostocales</taxon>
        <taxon>Nostocaceae</taxon>
        <taxon>Nostoc</taxon>
    </lineage>
</organism>
<sequence>MNYNDFSKKHQLGFTSNHPFDKDPVCFKVLPGVKDKLKAFPDWQ</sequence>
<dbReference type="KEGG" id="nsh:GXM_05025"/>
<evidence type="ECO:0000313" key="1">
    <source>
        <dbReference type="EMBL" id="QFS47533.1"/>
    </source>
</evidence>
<keyword evidence="2" id="KW-1185">Reference proteome</keyword>
<dbReference type="Proteomes" id="UP000326678">
    <property type="component" value="Chromosome Gxm1"/>
</dbReference>
<protein>
    <submittedName>
        <fullName evidence="1">Uncharacterized protein</fullName>
    </submittedName>
</protein>
<reference evidence="1 2" key="1">
    <citation type="submission" date="2019-10" db="EMBL/GenBank/DDBJ databases">
        <title>Genomic and transcriptomic insights into the perfect genentic adaptation of a filamentous nitrogen-fixing cyanobacterium to rice fields.</title>
        <authorList>
            <person name="Chen Z."/>
        </authorList>
    </citation>
    <scope>NUCLEOTIDE SEQUENCE [LARGE SCALE GENOMIC DNA]</scope>
    <source>
        <strain evidence="1">CCNUC1</strain>
    </source>
</reference>
<dbReference type="EMBL" id="CP045226">
    <property type="protein sequence ID" value="QFS47533.1"/>
    <property type="molecule type" value="Genomic_DNA"/>
</dbReference>
<dbReference type="AlphaFoldDB" id="A0A5P8W474"/>
<accession>A0A5P8W474</accession>
<name>A0A5P8W474_9NOSO</name>
<proteinExistence type="predicted"/>
<gene>
    <name evidence="1" type="ORF">GXM_05025</name>
</gene>
<evidence type="ECO:0000313" key="2">
    <source>
        <dbReference type="Proteomes" id="UP000326678"/>
    </source>
</evidence>